<dbReference type="EMBL" id="CALLCH030000002">
    <property type="protein sequence ID" value="CAI4211641.1"/>
    <property type="molecule type" value="Genomic_DNA"/>
</dbReference>
<proteinExistence type="inferred from homology"/>
<dbReference type="Pfam" id="PF13523">
    <property type="entry name" value="Acetyltransf_8"/>
    <property type="match status" value="1"/>
</dbReference>
<dbReference type="InterPro" id="IPR016181">
    <property type="entry name" value="Acyl_CoA_acyltransferase"/>
</dbReference>
<dbReference type="Proteomes" id="UP000838763">
    <property type="component" value="Unassembled WGS sequence"/>
</dbReference>
<evidence type="ECO:0000313" key="4">
    <source>
        <dbReference type="EMBL" id="CAI4211641.1"/>
    </source>
</evidence>
<dbReference type="SUPFAM" id="SSF55729">
    <property type="entry name" value="Acyl-CoA N-acyltransferases (Nat)"/>
    <property type="match status" value="1"/>
</dbReference>
<dbReference type="PANTHER" id="PTHR31438:SF1">
    <property type="entry name" value="LYSINE N-ACYLTRANSFERASE C17G9.06C-RELATED"/>
    <property type="match status" value="1"/>
</dbReference>
<evidence type="ECO:0000256" key="1">
    <source>
        <dbReference type="ARBA" id="ARBA00009893"/>
    </source>
</evidence>
<dbReference type="AlphaFoldDB" id="A0A9P1GVW6"/>
<accession>A0A9P1GVW6</accession>
<reference evidence="4" key="1">
    <citation type="submission" date="2022-11" db="EMBL/GenBank/DDBJ databases">
        <authorList>
            <person name="Scott C."/>
            <person name="Bruce N."/>
        </authorList>
    </citation>
    <scope>NUCLEOTIDE SEQUENCE</scope>
</reference>
<protein>
    <recommendedName>
        <fullName evidence="3">Acyltransferase MbtK/IucB-like conserved domain-containing protein</fullName>
    </recommendedName>
</protein>
<comment type="caution">
    <text evidence="4">The sequence shown here is derived from an EMBL/GenBank/DDBJ whole genome shotgun (WGS) entry which is preliminary data.</text>
</comment>
<evidence type="ECO:0000259" key="3">
    <source>
        <dbReference type="SMART" id="SM01006"/>
    </source>
</evidence>
<dbReference type="InterPro" id="IPR019432">
    <property type="entry name" value="Acyltransferase_MbtK/IucB-like"/>
</dbReference>
<name>A0A9P1GVW6_9PEZI</name>
<comment type="similarity">
    <text evidence="1">Belongs to the lysine N-acyltransferase MbtK family.</text>
</comment>
<organism evidence="4 5">
    <name type="scientific">Parascedosporium putredinis</name>
    <dbReference type="NCBI Taxonomy" id="1442378"/>
    <lineage>
        <taxon>Eukaryota</taxon>
        <taxon>Fungi</taxon>
        <taxon>Dikarya</taxon>
        <taxon>Ascomycota</taxon>
        <taxon>Pezizomycotina</taxon>
        <taxon>Sordariomycetes</taxon>
        <taxon>Hypocreomycetidae</taxon>
        <taxon>Microascales</taxon>
        <taxon>Microascaceae</taxon>
        <taxon>Parascedosporium</taxon>
    </lineage>
</organism>
<keyword evidence="5" id="KW-1185">Reference proteome</keyword>
<dbReference type="Gene3D" id="3.40.630.30">
    <property type="match status" value="1"/>
</dbReference>
<dbReference type="GO" id="GO:0019290">
    <property type="term" value="P:siderophore biosynthetic process"/>
    <property type="evidence" value="ECO:0007669"/>
    <property type="project" value="InterPro"/>
</dbReference>
<sequence length="430" mass="49164">MAPEIIYLPDGQHFTVKPVFSGLFFKSNEFSTQPNAYPIGWTVVLNTTKRELPNHHHFHDSHLQSNGDTTNGATDGQGQNNHHQTNGGDWIINIKKDGVLRGRNLIPKLERMGLIASADTSVSDESNESWARMFVSKKMFWQIPGRLFLFSLQHAAPRVLPSQVHHLAAGPQHPVTVWPPHAGDTPITLPCFRYRPRQSPGPRPWSLRIPSIRTPTCPPITPGPLTYTVTNNVRHPMRPKPPRMGEIFYARYVPSMGHYLSFRVASTSTTPVRYRGPLGPNSIEHTHLRELSDTALLQSWLAKPRVSKFWGQWTSDFLTNAVASQHSFPVIGMWDGVPFGYFEIYWAKEDLLGQKLGDLISDWDRGLHILWSLMSDYRTMSICLEPRIDNERFLLHLQKAGFSRERQIAFAHKQSWFIRMRREDWDGPAL</sequence>
<feature type="compositionally biased region" description="Polar residues" evidence="2">
    <location>
        <begin position="63"/>
        <end position="87"/>
    </location>
</feature>
<feature type="domain" description="Acyltransferase MbtK/IucB-like conserved" evidence="3">
    <location>
        <begin position="286"/>
        <end position="328"/>
    </location>
</feature>
<gene>
    <name evidence="4" type="ORF">PPNO1_LOCUS1417</name>
</gene>
<dbReference type="GO" id="GO:0016410">
    <property type="term" value="F:N-acyltransferase activity"/>
    <property type="evidence" value="ECO:0007669"/>
    <property type="project" value="TreeGrafter"/>
</dbReference>
<evidence type="ECO:0000256" key="2">
    <source>
        <dbReference type="SAM" id="MobiDB-lite"/>
    </source>
</evidence>
<dbReference type="OrthoDB" id="448427at2759"/>
<evidence type="ECO:0000313" key="5">
    <source>
        <dbReference type="Proteomes" id="UP000838763"/>
    </source>
</evidence>
<feature type="region of interest" description="Disordered" evidence="2">
    <location>
        <begin position="55"/>
        <end position="88"/>
    </location>
</feature>
<dbReference type="PANTHER" id="PTHR31438">
    <property type="entry name" value="LYSINE N-ACYLTRANSFERASE C17G9.06C-RELATED"/>
    <property type="match status" value="1"/>
</dbReference>
<dbReference type="SMART" id="SM01006">
    <property type="entry name" value="AlcB"/>
    <property type="match status" value="1"/>
</dbReference>